<gene>
    <name evidence="4" type="ORF">HO133_006406</name>
</gene>
<dbReference type="RefSeq" id="XP_037147429.1">
    <property type="nucleotide sequence ID" value="XM_037297304.1"/>
</dbReference>
<accession>A0A8H6C707</accession>
<protein>
    <recommendedName>
        <fullName evidence="6">CDP-alcohol phosphatidyltransferase</fullName>
    </recommendedName>
</protein>
<comment type="similarity">
    <text evidence="2">Belongs to the CDP-alcohol phosphatidyltransferase class-I family.</text>
</comment>
<evidence type="ECO:0000256" key="1">
    <source>
        <dbReference type="ARBA" id="ARBA00022679"/>
    </source>
</evidence>
<dbReference type="GeneID" id="59334807"/>
<feature type="transmembrane region" description="Helical" evidence="3">
    <location>
        <begin position="32"/>
        <end position="59"/>
    </location>
</feature>
<sequence>MFDIRLRSLKDDFFDPCCRFIPSQITPYHVTAAAFLAGLLSCYCAYLNSPLLSAGFWALNRFLDCLDGALARHRNTASDLGGFLDLLGDFIVYSIIPITISAGQESTIRCWQAVAILEATFHVNNFILFYIAAISEKRQAKDSASGKELTSVMMRPALVEGLESGVLFTGMLVFPGYIEGLCWLMAVLVSVGIVQRTAWVIPALG</sequence>
<dbReference type="Gene3D" id="1.20.120.1760">
    <property type="match status" value="1"/>
</dbReference>
<name>A0A8H6C707_9LECA</name>
<feature type="transmembrane region" description="Helical" evidence="3">
    <location>
        <begin position="112"/>
        <end position="135"/>
    </location>
</feature>
<dbReference type="InterPro" id="IPR048254">
    <property type="entry name" value="CDP_ALCOHOL_P_TRANSF_CS"/>
</dbReference>
<reference evidence="4 5" key="1">
    <citation type="journal article" date="2020" name="Genomics">
        <title>Complete, high-quality genomes from long-read metagenomic sequencing of two wolf lichen thalli reveals enigmatic genome architecture.</title>
        <authorList>
            <person name="McKenzie S.K."/>
            <person name="Walston R.F."/>
            <person name="Allen J.L."/>
        </authorList>
    </citation>
    <scope>NUCLEOTIDE SEQUENCE [LARGE SCALE GENOMIC DNA]</scope>
    <source>
        <strain evidence="4">WasteWater1</strain>
    </source>
</reference>
<keyword evidence="3" id="KW-0812">Transmembrane</keyword>
<dbReference type="Pfam" id="PF01066">
    <property type="entry name" value="CDP-OH_P_transf"/>
    <property type="match status" value="1"/>
</dbReference>
<dbReference type="InterPro" id="IPR000462">
    <property type="entry name" value="CDP-OH_P_trans"/>
</dbReference>
<keyword evidence="5" id="KW-1185">Reference proteome</keyword>
<dbReference type="EMBL" id="JACCJB010000024">
    <property type="protein sequence ID" value="KAF6217994.1"/>
    <property type="molecule type" value="Genomic_DNA"/>
</dbReference>
<feature type="transmembrane region" description="Helical" evidence="3">
    <location>
        <begin position="80"/>
        <end position="100"/>
    </location>
</feature>
<evidence type="ECO:0000256" key="3">
    <source>
        <dbReference type="SAM" id="Phobius"/>
    </source>
</evidence>
<dbReference type="Proteomes" id="UP000593566">
    <property type="component" value="Unassembled WGS sequence"/>
</dbReference>
<dbReference type="InterPro" id="IPR043130">
    <property type="entry name" value="CDP-OH_PTrfase_TM_dom"/>
</dbReference>
<dbReference type="GO" id="GO:0016020">
    <property type="term" value="C:membrane"/>
    <property type="evidence" value="ECO:0007669"/>
    <property type="project" value="InterPro"/>
</dbReference>
<dbReference type="AlphaFoldDB" id="A0A8H6C707"/>
<organism evidence="4 5">
    <name type="scientific">Letharia lupina</name>
    <dbReference type="NCBI Taxonomy" id="560253"/>
    <lineage>
        <taxon>Eukaryota</taxon>
        <taxon>Fungi</taxon>
        <taxon>Dikarya</taxon>
        <taxon>Ascomycota</taxon>
        <taxon>Pezizomycotina</taxon>
        <taxon>Lecanoromycetes</taxon>
        <taxon>OSLEUM clade</taxon>
        <taxon>Lecanoromycetidae</taxon>
        <taxon>Lecanorales</taxon>
        <taxon>Lecanorineae</taxon>
        <taxon>Parmeliaceae</taxon>
        <taxon>Letharia</taxon>
    </lineage>
</organism>
<evidence type="ECO:0000256" key="2">
    <source>
        <dbReference type="RuleBase" id="RU003750"/>
    </source>
</evidence>
<dbReference type="GO" id="GO:0016780">
    <property type="term" value="F:phosphotransferase activity, for other substituted phosphate groups"/>
    <property type="evidence" value="ECO:0007669"/>
    <property type="project" value="InterPro"/>
</dbReference>
<feature type="transmembrane region" description="Helical" evidence="3">
    <location>
        <begin position="183"/>
        <end position="204"/>
    </location>
</feature>
<comment type="caution">
    <text evidence="4">The sequence shown here is derived from an EMBL/GenBank/DDBJ whole genome shotgun (WGS) entry which is preliminary data.</text>
</comment>
<keyword evidence="3" id="KW-0472">Membrane</keyword>
<evidence type="ECO:0008006" key="6">
    <source>
        <dbReference type="Google" id="ProtNLM"/>
    </source>
</evidence>
<keyword evidence="3" id="KW-1133">Transmembrane helix</keyword>
<evidence type="ECO:0000313" key="4">
    <source>
        <dbReference type="EMBL" id="KAF6217994.1"/>
    </source>
</evidence>
<keyword evidence="1 2" id="KW-0808">Transferase</keyword>
<dbReference type="GO" id="GO:0008654">
    <property type="term" value="P:phospholipid biosynthetic process"/>
    <property type="evidence" value="ECO:0007669"/>
    <property type="project" value="InterPro"/>
</dbReference>
<proteinExistence type="inferred from homology"/>
<evidence type="ECO:0000313" key="5">
    <source>
        <dbReference type="Proteomes" id="UP000593566"/>
    </source>
</evidence>
<dbReference type="PROSITE" id="PS00379">
    <property type="entry name" value="CDP_ALCOHOL_P_TRANSF"/>
    <property type="match status" value="1"/>
</dbReference>